<dbReference type="Proteomes" id="UP000323884">
    <property type="component" value="Unassembled WGS sequence"/>
</dbReference>
<dbReference type="RefSeq" id="WP_149388589.1">
    <property type="nucleotide sequence ID" value="NZ_VTRU01000005.1"/>
</dbReference>
<dbReference type="AlphaFoldDB" id="A0A5D8ZEW1"/>
<reference evidence="2 3" key="1">
    <citation type="submission" date="2019-08" db="EMBL/GenBank/DDBJ databases">
        <title>Draft genome sequence of Chryseobacterium sp. Gsoil 183.</title>
        <authorList>
            <person name="Im W.-T."/>
        </authorList>
    </citation>
    <scope>NUCLEOTIDE SEQUENCE [LARGE SCALE GENOMIC DNA]</scope>
    <source>
        <strain evidence="2 3">Gsoil 183</strain>
    </source>
</reference>
<comment type="caution">
    <text evidence="2">The sequence shown here is derived from an EMBL/GenBank/DDBJ whole genome shotgun (WGS) entry which is preliminary data.</text>
</comment>
<keyword evidence="1" id="KW-0732">Signal</keyword>
<dbReference type="OrthoDB" id="1251983at2"/>
<dbReference type="EMBL" id="VTRU01000005">
    <property type="protein sequence ID" value="TZF93488.1"/>
    <property type="molecule type" value="Genomic_DNA"/>
</dbReference>
<proteinExistence type="predicted"/>
<organism evidence="2 3">
    <name type="scientific">Chryseobacterium panacisoli</name>
    <dbReference type="NCBI Taxonomy" id="1807141"/>
    <lineage>
        <taxon>Bacteria</taxon>
        <taxon>Pseudomonadati</taxon>
        <taxon>Bacteroidota</taxon>
        <taxon>Flavobacteriia</taxon>
        <taxon>Flavobacteriales</taxon>
        <taxon>Weeksellaceae</taxon>
        <taxon>Chryseobacterium group</taxon>
        <taxon>Chryseobacterium</taxon>
    </lineage>
</organism>
<evidence type="ECO:0000313" key="2">
    <source>
        <dbReference type="EMBL" id="TZF93488.1"/>
    </source>
</evidence>
<feature type="signal peptide" evidence="1">
    <location>
        <begin position="1"/>
        <end position="19"/>
    </location>
</feature>
<evidence type="ECO:0000313" key="3">
    <source>
        <dbReference type="Proteomes" id="UP000323884"/>
    </source>
</evidence>
<gene>
    <name evidence="2" type="ORF">FW781_17490</name>
</gene>
<sequence>MNKKLLTAFSVSLCISLYAQSNSVGVSTSTPTETLDINGTERIRELPADGTSNVIYTKPDGTKSVNKDQSFKALKTLVADANGVLGSVNWMPAQPFKVIIGVDGLDAVPITSTISAVNGELTTTPVLATKTFTLSKKSMVAFSYNISASDILKANGGNLLDGTSKKMGAKLILNSKDIIDSGIPFTNSGKSYAFGLFYLNGNRSIILNEGTYTVNLVGYLFCHTDDSNGIRATFGATSTDQFDIIAIPVQ</sequence>
<protein>
    <submittedName>
        <fullName evidence="2">Uncharacterized protein</fullName>
    </submittedName>
</protein>
<accession>A0A5D8ZEW1</accession>
<feature type="chain" id="PRO_5022914739" evidence="1">
    <location>
        <begin position="20"/>
        <end position="250"/>
    </location>
</feature>
<evidence type="ECO:0000256" key="1">
    <source>
        <dbReference type="SAM" id="SignalP"/>
    </source>
</evidence>
<keyword evidence="3" id="KW-1185">Reference proteome</keyword>
<name>A0A5D8ZEW1_9FLAO</name>